<organism evidence="6">
    <name type="scientific">Pectinophora gossypiella</name>
    <name type="common">Cotton pink bollworm</name>
    <name type="synonym">Depressaria gossypiella</name>
    <dbReference type="NCBI Taxonomy" id="13191"/>
    <lineage>
        <taxon>Eukaryota</taxon>
        <taxon>Metazoa</taxon>
        <taxon>Ecdysozoa</taxon>
        <taxon>Arthropoda</taxon>
        <taxon>Hexapoda</taxon>
        <taxon>Insecta</taxon>
        <taxon>Pterygota</taxon>
        <taxon>Neoptera</taxon>
        <taxon>Endopterygota</taxon>
        <taxon>Lepidoptera</taxon>
        <taxon>Glossata</taxon>
        <taxon>Ditrysia</taxon>
        <taxon>Gelechioidea</taxon>
        <taxon>Gelechiidae</taxon>
        <taxon>Apatetrinae</taxon>
        <taxon>Pectinophora</taxon>
    </lineage>
</organism>
<dbReference type="PANTHER" id="PTHR46603:SF1">
    <property type="entry name" value="ABSCISSION_NOCUT CHECKPOINT REGULATOR"/>
    <property type="match status" value="1"/>
</dbReference>
<sequence>MSCNSCAKPYSLLRKEKGCPNCGFSFCSKCLEYKMFVPKLKAEAKVCAKCKRLPQSDEPRKIQPPDAYYKRLGVMKNDSFDKLDSQQQPNSSNNVDQEIINRLRKLKEDSKKPQTSEEEIAQRLQKIKGEMPKTSDAEIQERLARLRGVPIATVQSQVPNQLKRK</sequence>
<dbReference type="InterPro" id="IPR000306">
    <property type="entry name" value="Znf_FYVE"/>
</dbReference>
<dbReference type="PANTHER" id="PTHR46603">
    <property type="entry name" value="ABSCISSION/NOCUT CHECKPOINT REGULATOR"/>
    <property type="match status" value="1"/>
</dbReference>
<evidence type="ECO:0000256" key="4">
    <source>
        <dbReference type="PROSITE-ProRule" id="PRU00091"/>
    </source>
</evidence>
<dbReference type="GO" id="GO:0008270">
    <property type="term" value="F:zinc ion binding"/>
    <property type="evidence" value="ECO:0007669"/>
    <property type="project" value="UniProtKB-KW"/>
</dbReference>
<dbReference type="GO" id="GO:0009838">
    <property type="term" value="P:abscission"/>
    <property type="evidence" value="ECO:0007669"/>
    <property type="project" value="TreeGrafter"/>
</dbReference>
<name>A0A1E1WSM5_PECGO</name>
<dbReference type="PROSITE" id="PS50178">
    <property type="entry name" value="ZF_FYVE"/>
    <property type="match status" value="1"/>
</dbReference>
<evidence type="ECO:0000256" key="3">
    <source>
        <dbReference type="ARBA" id="ARBA00022833"/>
    </source>
</evidence>
<gene>
    <name evidence="6" type="ORF">g.2149</name>
</gene>
<evidence type="ECO:0000256" key="1">
    <source>
        <dbReference type="ARBA" id="ARBA00022723"/>
    </source>
</evidence>
<accession>A0A1E1WSM5</accession>
<dbReference type="GO" id="GO:0030496">
    <property type="term" value="C:midbody"/>
    <property type="evidence" value="ECO:0007669"/>
    <property type="project" value="TreeGrafter"/>
</dbReference>
<dbReference type="GO" id="GO:0032266">
    <property type="term" value="F:phosphatidylinositol-3-phosphate binding"/>
    <property type="evidence" value="ECO:0007669"/>
    <property type="project" value="TreeGrafter"/>
</dbReference>
<evidence type="ECO:0000256" key="2">
    <source>
        <dbReference type="ARBA" id="ARBA00022771"/>
    </source>
</evidence>
<protein>
    <recommendedName>
        <fullName evidence="5">FYVE-type domain-containing protein</fullName>
    </recommendedName>
</protein>
<evidence type="ECO:0000259" key="5">
    <source>
        <dbReference type="PROSITE" id="PS50178"/>
    </source>
</evidence>
<dbReference type="GO" id="GO:0032154">
    <property type="term" value="C:cleavage furrow"/>
    <property type="evidence" value="ECO:0007669"/>
    <property type="project" value="TreeGrafter"/>
</dbReference>
<dbReference type="InterPro" id="IPR011011">
    <property type="entry name" value="Znf_FYVE_PHD"/>
</dbReference>
<dbReference type="InterPro" id="IPR013083">
    <property type="entry name" value="Znf_RING/FYVE/PHD"/>
</dbReference>
<keyword evidence="3" id="KW-0862">Zinc</keyword>
<keyword evidence="2 4" id="KW-0863">Zinc-finger</keyword>
<dbReference type="Pfam" id="PF01363">
    <property type="entry name" value="FYVE"/>
    <property type="match status" value="1"/>
</dbReference>
<dbReference type="AlphaFoldDB" id="A0A1E1WSM5"/>
<reference evidence="6" key="1">
    <citation type="submission" date="2015-09" db="EMBL/GenBank/DDBJ databases">
        <title>De novo assembly of Pectinophora gossypiella (Pink Bollworm) gut transcriptome.</title>
        <authorList>
            <person name="Tassone E.E."/>
        </authorList>
    </citation>
    <scope>NUCLEOTIDE SEQUENCE</scope>
</reference>
<dbReference type="GO" id="GO:0044878">
    <property type="term" value="P:mitotic cytokinesis checkpoint signaling"/>
    <property type="evidence" value="ECO:0007669"/>
    <property type="project" value="TreeGrafter"/>
</dbReference>
<dbReference type="OrthoDB" id="5407799at2759"/>
<dbReference type="EMBL" id="GDQN01001005">
    <property type="protein sequence ID" value="JAT90049.1"/>
    <property type="molecule type" value="Transcribed_RNA"/>
</dbReference>
<feature type="domain" description="FYVE-type" evidence="5">
    <location>
        <begin position="1"/>
        <end position="55"/>
    </location>
</feature>
<dbReference type="GO" id="GO:0005813">
    <property type="term" value="C:centrosome"/>
    <property type="evidence" value="ECO:0007669"/>
    <property type="project" value="TreeGrafter"/>
</dbReference>
<evidence type="ECO:0000313" key="6">
    <source>
        <dbReference type="EMBL" id="JAT90049.1"/>
    </source>
</evidence>
<proteinExistence type="predicted"/>
<dbReference type="Gene3D" id="3.30.40.10">
    <property type="entry name" value="Zinc/RING finger domain, C3HC4 (zinc finger)"/>
    <property type="match status" value="1"/>
</dbReference>
<dbReference type="InterPro" id="IPR017455">
    <property type="entry name" value="Znf_FYVE-rel"/>
</dbReference>
<keyword evidence="1" id="KW-0479">Metal-binding</keyword>
<dbReference type="SUPFAM" id="SSF57903">
    <property type="entry name" value="FYVE/PHD zinc finger"/>
    <property type="match status" value="1"/>
</dbReference>